<reference evidence="6" key="2">
    <citation type="submission" date="2020-10" db="EMBL/GenBank/DDBJ databases">
        <title>Mucilaginibacter sp. nov., isolated from soil.</title>
        <authorList>
            <person name="Jeon C.O."/>
        </authorList>
    </citation>
    <scope>NUCLEOTIDE SEQUENCE</scope>
    <source>
        <strain evidence="6">R11</strain>
    </source>
</reference>
<keyword evidence="2" id="KW-0201">Cytochrome c-type biogenesis</keyword>
<dbReference type="PANTHER" id="PTHR42852:SF6">
    <property type="entry name" value="THIOL:DISULFIDE INTERCHANGE PROTEIN DSBE"/>
    <property type="match status" value="1"/>
</dbReference>
<dbReference type="InterPro" id="IPR050553">
    <property type="entry name" value="Thioredoxin_ResA/DsbE_sf"/>
</dbReference>
<dbReference type="GO" id="GO:0016491">
    <property type="term" value="F:oxidoreductase activity"/>
    <property type="evidence" value="ECO:0007669"/>
    <property type="project" value="InterPro"/>
</dbReference>
<keyword evidence="4" id="KW-0676">Redox-active center</keyword>
<comment type="caution">
    <text evidence="6">The sequence shown here is derived from an EMBL/GenBank/DDBJ whole genome shotgun (WGS) entry which is preliminary data.</text>
</comment>
<evidence type="ECO:0000259" key="5">
    <source>
        <dbReference type="PROSITE" id="PS51352"/>
    </source>
</evidence>
<dbReference type="GO" id="GO:0017004">
    <property type="term" value="P:cytochrome complex assembly"/>
    <property type="evidence" value="ECO:0007669"/>
    <property type="project" value="UniProtKB-KW"/>
</dbReference>
<dbReference type="InterPro" id="IPR036249">
    <property type="entry name" value="Thioredoxin-like_sf"/>
</dbReference>
<dbReference type="Pfam" id="PF00578">
    <property type="entry name" value="AhpC-TSA"/>
    <property type="match status" value="1"/>
</dbReference>
<dbReference type="PANTHER" id="PTHR42852">
    <property type="entry name" value="THIOL:DISULFIDE INTERCHANGE PROTEIN DSBE"/>
    <property type="match status" value="1"/>
</dbReference>
<organism evidence="6 7">
    <name type="scientific">Mucilaginibacter agri</name>
    <dbReference type="NCBI Taxonomy" id="2695265"/>
    <lineage>
        <taxon>Bacteria</taxon>
        <taxon>Pseudomonadati</taxon>
        <taxon>Bacteroidota</taxon>
        <taxon>Sphingobacteriia</taxon>
        <taxon>Sphingobacteriales</taxon>
        <taxon>Sphingobacteriaceae</taxon>
        <taxon>Mucilaginibacter</taxon>
    </lineage>
</organism>
<dbReference type="GO" id="GO:0016209">
    <property type="term" value="F:antioxidant activity"/>
    <property type="evidence" value="ECO:0007669"/>
    <property type="project" value="InterPro"/>
</dbReference>
<dbReference type="Gene3D" id="3.40.30.10">
    <property type="entry name" value="Glutaredoxin"/>
    <property type="match status" value="1"/>
</dbReference>
<dbReference type="InterPro" id="IPR017937">
    <property type="entry name" value="Thioredoxin_CS"/>
</dbReference>
<dbReference type="SUPFAM" id="SSF52833">
    <property type="entry name" value="Thioredoxin-like"/>
    <property type="match status" value="1"/>
</dbReference>
<dbReference type="PROSITE" id="PS00194">
    <property type="entry name" value="THIOREDOXIN_1"/>
    <property type="match status" value="1"/>
</dbReference>
<dbReference type="Proteomes" id="UP000638732">
    <property type="component" value="Unassembled WGS sequence"/>
</dbReference>
<dbReference type="AlphaFoldDB" id="A0A965ZIS6"/>
<comment type="subcellular location">
    <subcellularLocation>
        <location evidence="1">Cell envelope</location>
    </subcellularLocation>
</comment>
<dbReference type="InterPro" id="IPR000866">
    <property type="entry name" value="AhpC/TSA"/>
</dbReference>
<evidence type="ECO:0000256" key="4">
    <source>
        <dbReference type="ARBA" id="ARBA00023284"/>
    </source>
</evidence>
<gene>
    <name evidence="6" type="ORF">GSY63_14055</name>
</gene>
<sequence>MMYVEPGTINVSAMDSVKKAEITGSQINDDNKKLMAQLTPINEKSKKIYQEAQRATLAQQQSAEYQNMMQARFKAAQSEQEGILMNFVKANPKSYLSLLALSSLGGPSADPAPLLPLYNALDLSLKETEAGKQLETSLNGLKATAIGAMAPDFTQPDADGKPVKLSSFRGKYVLVDFWASWCGPCRQENPNVVKAFNKYKDKNFTILGVSLDKPGAKDAWQSAIKSDGLAWTQVSDLKFWDNEAAALYFVRAIPQNFLIDPQGKIIGKNLRGADLDNKLAKLFPASM</sequence>
<evidence type="ECO:0000313" key="7">
    <source>
        <dbReference type="Proteomes" id="UP000638732"/>
    </source>
</evidence>
<evidence type="ECO:0000256" key="2">
    <source>
        <dbReference type="ARBA" id="ARBA00022748"/>
    </source>
</evidence>
<evidence type="ECO:0000313" key="6">
    <source>
        <dbReference type="EMBL" id="NCD70487.1"/>
    </source>
</evidence>
<name>A0A965ZIS6_9SPHI</name>
<proteinExistence type="predicted"/>
<protein>
    <submittedName>
        <fullName evidence="6">Redoxin domain-containing protein</fullName>
    </submittedName>
</protein>
<dbReference type="CDD" id="cd02966">
    <property type="entry name" value="TlpA_like_family"/>
    <property type="match status" value="1"/>
</dbReference>
<keyword evidence="3" id="KW-1015">Disulfide bond</keyword>
<dbReference type="EMBL" id="WWEO01000043">
    <property type="protein sequence ID" value="NCD70487.1"/>
    <property type="molecule type" value="Genomic_DNA"/>
</dbReference>
<evidence type="ECO:0000256" key="3">
    <source>
        <dbReference type="ARBA" id="ARBA00023157"/>
    </source>
</evidence>
<feature type="domain" description="Thioredoxin" evidence="5">
    <location>
        <begin position="144"/>
        <end position="287"/>
    </location>
</feature>
<dbReference type="InterPro" id="IPR013766">
    <property type="entry name" value="Thioredoxin_domain"/>
</dbReference>
<reference evidence="6" key="1">
    <citation type="submission" date="2020-01" db="EMBL/GenBank/DDBJ databases">
        <authorList>
            <person name="Seo Y.L."/>
        </authorList>
    </citation>
    <scope>NUCLEOTIDE SEQUENCE</scope>
    <source>
        <strain evidence="6">R11</strain>
    </source>
</reference>
<dbReference type="GO" id="GO:0030313">
    <property type="term" value="C:cell envelope"/>
    <property type="evidence" value="ECO:0007669"/>
    <property type="project" value="UniProtKB-SubCell"/>
</dbReference>
<accession>A0A965ZIS6</accession>
<dbReference type="PROSITE" id="PS51352">
    <property type="entry name" value="THIOREDOXIN_2"/>
    <property type="match status" value="1"/>
</dbReference>
<keyword evidence="7" id="KW-1185">Reference proteome</keyword>
<evidence type="ECO:0000256" key="1">
    <source>
        <dbReference type="ARBA" id="ARBA00004196"/>
    </source>
</evidence>